<evidence type="ECO:0000259" key="2">
    <source>
        <dbReference type="Pfam" id="PF03364"/>
    </source>
</evidence>
<dbReference type="InterPro" id="IPR044996">
    <property type="entry name" value="COQ10-like"/>
</dbReference>
<reference evidence="3 4" key="1">
    <citation type="journal article" date="2018" name="Arch. Microbiol.">
        <title>New insights into the metabolic potential of the phototrophic purple bacterium Rhodopila globiformis DSM 161(T) from its draft genome sequence and evidence for a vanadium-dependent nitrogenase.</title>
        <authorList>
            <person name="Imhoff J.F."/>
            <person name="Rahn T."/>
            <person name="Kunzel S."/>
            <person name="Neulinger S.C."/>
        </authorList>
    </citation>
    <scope>NUCLEOTIDE SEQUENCE [LARGE SCALE GENOMIC DNA]</scope>
    <source>
        <strain evidence="3 4">DSM 16996</strain>
    </source>
</reference>
<evidence type="ECO:0000313" key="3">
    <source>
        <dbReference type="EMBL" id="PPQ30023.1"/>
    </source>
</evidence>
<dbReference type="Pfam" id="PF03364">
    <property type="entry name" value="Polyketide_cyc"/>
    <property type="match status" value="1"/>
</dbReference>
<dbReference type="SUPFAM" id="SSF55961">
    <property type="entry name" value="Bet v1-like"/>
    <property type="match status" value="1"/>
</dbReference>
<feature type="domain" description="Coenzyme Q-binding protein COQ10 START" evidence="2">
    <location>
        <begin position="14"/>
        <end position="136"/>
    </location>
</feature>
<gene>
    <name evidence="3" type="ORF">CCR94_13750</name>
</gene>
<comment type="similarity">
    <text evidence="1">Belongs to the ribosome association toxin RatA family.</text>
</comment>
<keyword evidence="4" id="KW-1185">Reference proteome</keyword>
<dbReference type="PANTHER" id="PTHR12901">
    <property type="entry name" value="SPERM PROTEIN HOMOLOG"/>
    <property type="match status" value="1"/>
</dbReference>
<evidence type="ECO:0000256" key="1">
    <source>
        <dbReference type="ARBA" id="ARBA00008918"/>
    </source>
</evidence>
<dbReference type="GO" id="GO:0048039">
    <property type="term" value="F:ubiquinone binding"/>
    <property type="evidence" value="ECO:0007669"/>
    <property type="project" value="InterPro"/>
</dbReference>
<accession>A0A2S6N5X3</accession>
<dbReference type="Gene3D" id="3.30.530.20">
    <property type="match status" value="1"/>
</dbReference>
<organism evidence="3 4">
    <name type="scientific">Rhodoblastus sphagnicola</name>
    <dbReference type="NCBI Taxonomy" id="333368"/>
    <lineage>
        <taxon>Bacteria</taxon>
        <taxon>Pseudomonadati</taxon>
        <taxon>Pseudomonadota</taxon>
        <taxon>Alphaproteobacteria</taxon>
        <taxon>Hyphomicrobiales</taxon>
        <taxon>Rhodoblastaceae</taxon>
        <taxon>Rhodoblastus</taxon>
    </lineage>
</organism>
<sequence>MALTRSFSRSYPRYSAEQMFALAADIESYPAFVPGCRAARIVSREGDRLEVENVFGFGPLRHPFMTRAELNPPRELAIVARDGPWRRFLMNWRFEPQGAGCRLFCKVELDFESRVLNLVASVAAVEVEAKVLAAFERRAETLFGP</sequence>
<dbReference type="PANTHER" id="PTHR12901:SF10">
    <property type="entry name" value="COENZYME Q-BINDING PROTEIN COQ10, MITOCHONDRIAL"/>
    <property type="match status" value="1"/>
</dbReference>
<dbReference type="OrthoDB" id="9804759at2"/>
<dbReference type="AlphaFoldDB" id="A0A2S6N5X3"/>
<dbReference type="EMBL" id="NHSJ01000085">
    <property type="protein sequence ID" value="PPQ30023.1"/>
    <property type="molecule type" value="Genomic_DNA"/>
</dbReference>
<dbReference type="InterPro" id="IPR023393">
    <property type="entry name" value="START-like_dom_sf"/>
</dbReference>
<protein>
    <recommendedName>
        <fullName evidence="2">Coenzyme Q-binding protein COQ10 START domain-containing protein</fullName>
    </recommendedName>
</protein>
<proteinExistence type="inferred from homology"/>
<evidence type="ECO:0000313" key="4">
    <source>
        <dbReference type="Proteomes" id="UP000239089"/>
    </source>
</evidence>
<name>A0A2S6N5X3_9HYPH</name>
<dbReference type="GO" id="GO:0045333">
    <property type="term" value="P:cellular respiration"/>
    <property type="evidence" value="ECO:0007669"/>
    <property type="project" value="InterPro"/>
</dbReference>
<dbReference type="CDD" id="cd07813">
    <property type="entry name" value="COQ10p_like"/>
    <property type="match status" value="1"/>
</dbReference>
<dbReference type="InterPro" id="IPR005031">
    <property type="entry name" value="COQ10_START"/>
</dbReference>
<dbReference type="RefSeq" id="WP_104508432.1">
    <property type="nucleotide sequence ID" value="NZ_JACIGC010000003.1"/>
</dbReference>
<comment type="caution">
    <text evidence="3">The sequence shown here is derived from an EMBL/GenBank/DDBJ whole genome shotgun (WGS) entry which is preliminary data.</text>
</comment>
<dbReference type="Proteomes" id="UP000239089">
    <property type="component" value="Unassembled WGS sequence"/>
</dbReference>